<accession>A0ABP4MD57</accession>
<keyword evidence="2" id="KW-1185">Reference proteome</keyword>
<reference evidence="2" key="1">
    <citation type="journal article" date="2019" name="Int. J. Syst. Evol. Microbiol.">
        <title>The Global Catalogue of Microorganisms (GCM) 10K type strain sequencing project: providing services to taxonomists for standard genome sequencing and annotation.</title>
        <authorList>
            <consortium name="The Broad Institute Genomics Platform"/>
            <consortium name="The Broad Institute Genome Sequencing Center for Infectious Disease"/>
            <person name="Wu L."/>
            <person name="Ma J."/>
        </authorList>
    </citation>
    <scope>NUCLEOTIDE SEQUENCE [LARGE SCALE GENOMIC DNA]</scope>
    <source>
        <strain evidence="2">JCM 15933</strain>
    </source>
</reference>
<name>A0ABP4MD57_9ACTN</name>
<dbReference type="Proteomes" id="UP001501470">
    <property type="component" value="Unassembled WGS sequence"/>
</dbReference>
<protein>
    <recommendedName>
        <fullName evidence="3">Cytidine deaminase</fullName>
    </recommendedName>
</protein>
<proteinExistence type="predicted"/>
<comment type="caution">
    <text evidence="1">The sequence shown here is derived from an EMBL/GenBank/DDBJ whole genome shotgun (WGS) entry which is preliminary data.</text>
</comment>
<dbReference type="InterPro" id="IPR016193">
    <property type="entry name" value="Cytidine_deaminase-like"/>
</dbReference>
<evidence type="ECO:0000313" key="1">
    <source>
        <dbReference type="EMBL" id="GAA1542018.1"/>
    </source>
</evidence>
<dbReference type="NCBIfam" id="NF006155">
    <property type="entry name" value="PRK08298.1"/>
    <property type="match status" value="1"/>
</dbReference>
<dbReference type="EMBL" id="BAAAQD010000016">
    <property type="protein sequence ID" value="GAA1542018.1"/>
    <property type="molecule type" value="Genomic_DNA"/>
</dbReference>
<dbReference type="Gene3D" id="3.40.140.10">
    <property type="entry name" value="Cytidine Deaminase, domain 2"/>
    <property type="match status" value="1"/>
</dbReference>
<gene>
    <name evidence="1" type="ORF">GCM10009827_071890</name>
</gene>
<sequence length="187" mass="20060">MFRAAEQPPLHLQPVRARLIGTPADGGRPRSLYAWQYLGVTMNQRLVDAAIDQMNRRWPSGETGGAAAVCLDDGQILTSVCLDNLNGGVSLCHETGAICQAYTLNKRVTASVCVLREVGSSEIVVLAPCGICQERLALWGPEVQVGVGDPGSPSGWSVRTLLEVNPYYWGAHFADGGRWPSSAQHSS</sequence>
<dbReference type="SUPFAM" id="SSF53927">
    <property type="entry name" value="Cytidine deaminase-like"/>
    <property type="match status" value="1"/>
</dbReference>
<dbReference type="CDD" id="cd01283">
    <property type="entry name" value="cytidine_deaminase"/>
    <property type="match status" value="1"/>
</dbReference>
<evidence type="ECO:0000313" key="2">
    <source>
        <dbReference type="Proteomes" id="UP001501470"/>
    </source>
</evidence>
<evidence type="ECO:0008006" key="3">
    <source>
        <dbReference type="Google" id="ProtNLM"/>
    </source>
</evidence>
<organism evidence="1 2">
    <name type="scientific">Dactylosporangium maewongense</name>
    <dbReference type="NCBI Taxonomy" id="634393"/>
    <lineage>
        <taxon>Bacteria</taxon>
        <taxon>Bacillati</taxon>
        <taxon>Actinomycetota</taxon>
        <taxon>Actinomycetes</taxon>
        <taxon>Micromonosporales</taxon>
        <taxon>Micromonosporaceae</taxon>
        <taxon>Dactylosporangium</taxon>
    </lineage>
</organism>